<comment type="domain">
    <text evidence="12">Contains an N-terminal zinc-binding domain, a central core domain that contains the primase activity, and a C-terminal DnaB-binding domain.</text>
</comment>
<dbReference type="PANTHER" id="PTHR30313">
    <property type="entry name" value="DNA PRIMASE"/>
    <property type="match status" value="1"/>
</dbReference>
<comment type="subunit">
    <text evidence="12">Monomer. Interacts with DnaB.</text>
</comment>
<comment type="function">
    <text evidence="12 13">RNA polymerase that catalyzes the synthesis of short RNA molecules used as primers for DNA polymerase during DNA replication.</text>
</comment>
<dbReference type="GO" id="GO:0000428">
    <property type="term" value="C:DNA-directed RNA polymerase complex"/>
    <property type="evidence" value="ECO:0007669"/>
    <property type="project" value="UniProtKB-KW"/>
</dbReference>
<dbReference type="EMBL" id="CACRUE010000033">
    <property type="protein sequence ID" value="VYU32624.1"/>
    <property type="molecule type" value="Genomic_DNA"/>
</dbReference>
<dbReference type="GO" id="GO:0003899">
    <property type="term" value="F:DNA-directed RNA polymerase activity"/>
    <property type="evidence" value="ECO:0007669"/>
    <property type="project" value="UniProtKB-UniRule"/>
</dbReference>
<name>A0A6N3DY53_9FIRM</name>
<evidence type="ECO:0000259" key="16">
    <source>
        <dbReference type="PROSITE" id="PS50880"/>
    </source>
</evidence>
<dbReference type="HAMAP" id="MF_00974">
    <property type="entry name" value="DNA_primase_DnaG"/>
    <property type="match status" value="1"/>
</dbReference>
<dbReference type="GO" id="GO:0008270">
    <property type="term" value="F:zinc ion binding"/>
    <property type="evidence" value="ECO:0007669"/>
    <property type="project" value="UniProtKB-UniRule"/>
</dbReference>
<accession>A0A6N3DY53</accession>
<feature type="coiled-coil region" evidence="15">
    <location>
        <begin position="550"/>
        <end position="584"/>
    </location>
</feature>
<keyword evidence="2 12" id="KW-0639">Primosome</keyword>
<keyword evidence="15" id="KW-0175">Coiled coil</keyword>
<sequence>MNDLKDIIEEIKSRCDIVDIISDYMHLEKSGSNYTGLCPFHSEKTGSFMVSKSKQIYKCFGCNAGGDVISFVMRWENVDFMEAVKILARKCGITLDRNISEEEKKKIQEINKFREIHTEAARFYFANLLRTKNPGYEYLRKRGLSDKIIKKFGLGYSPNSWNSLMNYLLSKGYDKTDLVKCGLITHKTESNKYFDRFRNRVMFPIFNYNGKVIGFGGRVLDDSLPKYLNSPETLVFNKRMNLYGLNISKKGIKDDTLILVEGYMDLISLYQNNIENVVATLGTALTIEQAKLIRRFAKNVIISYDSDQAGQNATLRAIDILLKADIKVKILNLKDCKDPDDFIKKYGFDGYKKAIEESDYYIKFKIDLLKNKYNLKNDTQKMNFVEESTLMLKKLKSPIEKDLYAKYLSDLTNISVDSIRASIGIKVSRNYNNKNNAKHTNVHRKIEQMSKIQDGYLKVETNFIKLLMENKELRNSVISDIKSDEFSIDETKEIFNYIIKNKELDKITIDKIKSLNISEEYIKNINNIEIEEINTYTIDSTKEIIKKIRKNTIENEIKSMSIQIERLSKELDLLKKSNSNTKEVDDKIMKLSLEILKREKIKKDL</sequence>
<dbReference type="Gene3D" id="3.90.580.10">
    <property type="entry name" value="Zinc finger, CHC2-type domain"/>
    <property type="match status" value="1"/>
</dbReference>
<dbReference type="InterPro" id="IPR019475">
    <property type="entry name" value="DNA_primase_DnaB-bd"/>
</dbReference>
<dbReference type="Pfam" id="PF10410">
    <property type="entry name" value="DnaB_bind"/>
    <property type="match status" value="1"/>
</dbReference>
<dbReference type="PANTHER" id="PTHR30313:SF2">
    <property type="entry name" value="DNA PRIMASE"/>
    <property type="match status" value="1"/>
</dbReference>
<proteinExistence type="inferred from homology"/>
<dbReference type="FunFam" id="3.90.980.10:FF:000001">
    <property type="entry name" value="DNA primase"/>
    <property type="match status" value="1"/>
</dbReference>
<dbReference type="Gene3D" id="3.40.1360.10">
    <property type="match status" value="1"/>
</dbReference>
<evidence type="ECO:0000313" key="17">
    <source>
        <dbReference type="EMBL" id="VYU32624.1"/>
    </source>
</evidence>
<evidence type="ECO:0000256" key="11">
    <source>
        <dbReference type="ARBA" id="ARBA00023163"/>
    </source>
</evidence>
<dbReference type="InterPro" id="IPR002694">
    <property type="entry name" value="Znf_CHC2"/>
</dbReference>
<feature type="domain" description="Toprim" evidence="16">
    <location>
        <begin position="255"/>
        <end position="336"/>
    </location>
</feature>
<dbReference type="InterPro" id="IPR034151">
    <property type="entry name" value="TOPRIM_DnaG_bac"/>
</dbReference>
<dbReference type="GO" id="GO:0003677">
    <property type="term" value="F:DNA binding"/>
    <property type="evidence" value="ECO:0007669"/>
    <property type="project" value="UniProtKB-KW"/>
</dbReference>
<dbReference type="PROSITE" id="PS50880">
    <property type="entry name" value="TOPRIM"/>
    <property type="match status" value="1"/>
</dbReference>
<evidence type="ECO:0000256" key="10">
    <source>
        <dbReference type="ARBA" id="ARBA00023125"/>
    </source>
</evidence>
<keyword evidence="6 12" id="KW-0479">Metal-binding</keyword>
<evidence type="ECO:0000256" key="4">
    <source>
        <dbReference type="ARBA" id="ARBA00022695"/>
    </source>
</evidence>
<comment type="similarity">
    <text evidence="12 13">Belongs to the DnaG primase family.</text>
</comment>
<evidence type="ECO:0000256" key="9">
    <source>
        <dbReference type="ARBA" id="ARBA00022842"/>
    </source>
</evidence>
<dbReference type="InterPro" id="IPR006171">
    <property type="entry name" value="TOPRIM_dom"/>
</dbReference>
<dbReference type="GO" id="GO:0006269">
    <property type="term" value="P:DNA replication, synthesis of primer"/>
    <property type="evidence" value="ECO:0007669"/>
    <property type="project" value="UniProtKB-UniRule"/>
</dbReference>
<evidence type="ECO:0000256" key="12">
    <source>
        <dbReference type="HAMAP-Rule" id="MF_00974"/>
    </source>
</evidence>
<evidence type="ECO:0000256" key="14">
    <source>
        <dbReference type="PIRSR" id="PIRSR002811-1"/>
    </source>
</evidence>
<dbReference type="InterPro" id="IPR013264">
    <property type="entry name" value="DNAG_N"/>
</dbReference>
<organism evidence="17">
    <name type="scientific">Intestinibacter bartlettii</name>
    <dbReference type="NCBI Taxonomy" id="261299"/>
    <lineage>
        <taxon>Bacteria</taxon>
        <taxon>Bacillati</taxon>
        <taxon>Bacillota</taxon>
        <taxon>Clostridia</taxon>
        <taxon>Peptostreptococcales</taxon>
        <taxon>Peptostreptococcaceae</taxon>
        <taxon>Intestinibacter</taxon>
    </lineage>
</organism>
<gene>
    <name evidence="12 17" type="primary">dnaG</name>
    <name evidence="17" type="ORF">IBLFYP30_02366</name>
</gene>
<dbReference type="EC" id="2.7.7.101" evidence="12"/>
<evidence type="ECO:0000256" key="2">
    <source>
        <dbReference type="ARBA" id="ARBA00022515"/>
    </source>
</evidence>
<dbReference type="GO" id="GO:0005737">
    <property type="term" value="C:cytoplasm"/>
    <property type="evidence" value="ECO:0007669"/>
    <property type="project" value="TreeGrafter"/>
</dbReference>
<reference evidence="17" key="1">
    <citation type="submission" date="2019-11" db="EMBL/GenBank/DDBJ databases">
        <authorList>
            <person name="Feng L."/>
        </authorList>
    </citation>
    <scope>NUCLEOTIDE SEQUENCE</scope>
    <source>
        <strain evidence="17">IbartlettiiLFYP30</strain>
    </source>
</reference>
<evidence type="ECO:0000256" key="7">
    <source>
        <dbReference type="ARBA" id="ARBA00022771"/>
    </source>
</evidence>
<keyword evidence="7 12" id="KW-0863">Zinc-finger</keyword>
<dbReference type="FunFam" id="3.90.580.10:FF:000001">
    <property type="entry name" value="DNA primase"/>
    <property type="match status" value="1"/>
</dbReference>
<dbReference type="InterPro" id="IPR006295">
    <property type="entry name" value="DNA_primase_DnaG"/>
</dbReference>
<keyword evidence="10 12" id="KW-0238">DNA-binding</keyword>
<keyword evidence="1 12" id="KW-0240">DNA-directed RNA polymerase</keyword>
<keyword evidence="8 12" id="KW-0862">Zinc</keyword>
<comment type="catalytic activity">
    <reaction evidence="12">
        <text>ssDNA + n NTP = ssDNA/pppN(pN)n-1 hybrid + (n-1) diphosphate.</text>
        <dbReference type="EC" id="2.7.7.101"/>
    </reaction>
</comment>
<keyword evidence="9" id="KW-0460">Magnesium</keyword>
<dbReference type="SMART" id="SM00400">
    <property type="entry name" value="ZnF_CHCC"/>
    <property type="match status" value="1"/>
</dbReference>
<dbReference type="SUPFAM" id="SSF57783">
    <property type="entry name" value="Zinc beta-ribbon"/>
    <property type="match status" value="1"/>
</dbReference>
<dbReference type="PIRSF" id="PIRSF002811">
    <property type="entry name" value="DnaG"/>
    <property type="match status" value="1"/>
</dbReference>
<evidence type="ECO:0000256" key="3">
    <source>
        <dbReference type="ARBA" id="ARBA00022679"/>
    </source>
</evidence>
<comment type="cofactor">
    <cofactor evidence="12 13 14">
        <name>Zn(2+)</name>
        <dbReference type="ChEBI" id="CHEBI:29105"/>
    </cofactor>
    <text evidence="12 13 14">Binds 1 zinc ion per monomer.</text>
</comment>
<keyword evidence="3 12" id="KW-0808">Transferase</keyword>
<dbReference type="InterPro" id="IPR037068">
    <property type="entry name" value="DNA_primase_core_N_sf"/>
</dbReference>
<dbReference type="AlphaFoldDB" id="A0A6N3DY53"/>
<evidence type="ECO:0000256" key="8">
    <source>
        <dbReference type="ARBA" id="ARBA00022833"/>
    </source>
</evidence>
<dbReference type="InterPro" id="IPR036977">
    <property type="entry name" value="DNA_primase_Znf_CHC2"/>
</dbReference>
<dbReference type="Pfam" id="PF08275">
    <property type="entry name" value="DNAG_N"/>
    <property type="match status" value="1"/>
</dbReference>
<evidence type="ECO:0000256" key="13">
    <source>
        <dbReference type="PIRNR" id="PIRNR002811"/>
    </source>
</evidence>
<dbReference type="CDD" id="cd03364">
    <property type="entry name" value="TOPRIM_DnaG_primases"/>
    <property type="match status" value="1"/>
</dbReference>
<keyword evidence="4 12" id="KW-0548">Nucleotidyltransferase</keyword>
<keyword evidence="11 12" id="KW-0804">Transcription</keyword>
<feature type="zinc finger region" description="CHC2-type" evidence="12 14">
    <location>
        <begin position="38"/>
        <end position="62"/>
    </location>
</feature>
<evidence type="ECO:0000256" key="5">
    <source>
        <dbReference type="ARBA" id="ARBA00022705"/>
    </source>
</evidence>
<dbReference type="InterPro" id="IPR050219">
    <property type="entry name" value="DnaG_primase"/>
</dbReference>
<dbReference type="SUPFAM" id="SSF56731">
    <property type="entry name" value="DNA primase core"/>
    <property type="match status" value="1"/>
</dbReference>
<evidence type="ECO:0000256" key="1">
    <source>
        <dbReference type="ARBA" id="ARBA00022478"/>
    </source>
</evidence>
<keyword evidence="5 12" id="KW-0235">DNA replication</keyword>
<dbReference type="FunFam" id="3.40.1360.10:FF:000002">
    <property type="entry name" value="DNA primase"/>
    <property type="match status" value="1"/>
</dbReference>
<dbReference type="Pfam" id="PF01807">
    <property type="entry name" value="Zn_ribbon_DnaG"/>
    <property type="match status" value="1"/>
</dbReference>
<dbReference type="Pfam" id="PF13155">
    <property type="entry name" value="Toprim_2"/>
    <property type="match status" value="1"/>
</dbReference>
<evidence type="ECO:0000256" key="6">
    <source>
        <dbReference type="ARBA" id="ARBA00022723"/>
    </source>
</evidence>
<protein>
    <recommendedName>
        <fullName evidence="12 13">DNA primase</fullName>
        <ecNumber evidence="12">2.7.7.101</ecNumber>
    </recommendedName>
</protein>
<dbReference type="NCBIfam" id="TIGR01391">
    <property type="entry name" value="dnaG"/>
    <property type="match status" value="1"/>
</dbReference>
<evidence type="ECO:0000256" key="15">
    <source>
        <dbReference type="SAM" id="Coils"/>
    </source>
</evidence>
<dbReference type="GO" id="GO:1990077">
    <property type="term" value="C:primosome complex"/>
    <property type="evidence" value="ECO:0007669"/>
    <property type="project" value="UniProtKB-KW"/>
</dbReference>
<dbReference type="InterPro" id="IPR030846">
    <property type="entry name" value="DnaG_bac"/>
</dbReference>
<dbReference type="SMART" id="SM00493">
    <property type="entry name" value="TOPRIM"/>
    <property type="match status" value="1"/>
</dbReference>
<dbReference type="Gene3D" id="3.90.980.10">
    <property type="entry name" value="DNA primase, catalytic core, N-terminal domain"/>
    <property type="match status" value="1"/>
</dbReference>